<dbReference type="SUPFAM" id="SSF56219">
    <property type="entry name" value="DNase I-like"/>
    <property type="match status" value="1"/>
</dbReference>
<accession>A0AAD1VQ86</accession>
<evidence type="ECO:0000313" key="2">
    <source>
        <dbReference type="EMBL" id="CAH2223933.1"/>
    </source>
</evidence>
<dbReference type="Gene3D" id="3.60.10.10">
    <property type="entry name" value="Endonuclease/exonuclease/phosphatase"/>
    <property type="match status" value="1"/>
</dbReference>
<sequence>MRPHSHTGTKALVPDCLSVLSINARGLNKPEKRSGALRDFHAQRASIVLIQETHFKDGSRPKLTNHHYPTGYYSDYHAGRSR</sequence>
<evidence type="ECO:0008006" key="4">
    <source>
        <dbReference type="Google" id="ProtNLM"/>
    </source>
</evidence>
<feature type="region of interest" description="Disordered" evidence="1">
    <location>
        <begin position="58"/>
        <end position="82"/>
    </location>
</feature>
<evidence type="ECO:0000256" key="1">
    <source>
        <dbReference type="SAM" id="MobiDB-lite"/>
    </source>
</evidence>
<dbReference type="InterPro" id="IPR036691">
    <property type="entry name" value="Endo/exonu/phosph_ase_sf"/>
</dbReference>
<protein>
    <recommendedName>
        <fullName evidence="4">Endonuclease/exonuclease/phosphatase domain-containing protein</fullName>
    </recommendedName>
</protein>
<name>A0AAD1VQ86_PELCU</name>
<gene>
    <name evidence="2" type="ORF">PECUL_23A019731</name>
</gene>
<organism evidence="2 3">
    <name type="scientific">Pelobates cultripes</name>
    <name type="common">Western spadefoot toad</name>
    <dbReference type="NCBI Taxonomy" id="61616"/>
    <lineage>
        <taxon>Eukaryota</taxon>
        <taxon>Metazoa</taxon>
        <taxon>Chordata</taxon>
        <taxon>Craniata</taxon>
        <taxon>Vertebrata</taxon>
        <taxon>Euteleostomi</taxon>
        <taxon>Amphibia</taxon>
        <taxon>Batrachia</taxon>
        <taxon>Anura</taxon>
        <taxon>Pelobatoidea</taxon>
        <taxon>Pelobatidae</taxon>
        <taxon>Pelobates</taxon>
    </lineage>
</organism>
<proteinExistence type="predicted"/>
<evidence type="ECO:0000313" key="3">
    <source>
        <dbReference type="Proteomes" id="UP001295444"/>
    </source>
</evidence>
<reference evidence="2" key="1">
    <citation type="submission" date="2022-03" db="EMBL/GenBank/DDBJ databases">
        <authorList>
            <person name="Alioto T."/>
            <person name="Alioto T."/>
            <person name="Gomez Garrido J."/>
        </authorList>
    </citation>
    <scope>NUCLEOTIDE SEQUENCE</scope>
</reference>
<feature type="non-terminal residue" evidence="2">
    <location>
        <position position="82"/>
    </location>
</feature>
<keyword evidence="3" id="KW-1185">Reference proteome</keyword>
<dbReference type="EMBL" id="OW240912">
    <property type="protein sequence ID" value="CAH2223933.1"/>
    <property type="molecule type" value="Genomic_DNA"/>
</dbReference>
<dbReference type="Proteomes" id="UP001295444">
    <property type="component" value="Chromosome 01"/>
</dbReference>
<dbReference type="AlphaFoldDB" id="A0AAD1VQ86"/>